<dbReference type="PANTHER" id="PTHR46910">
    <property type="entry name" value="TRANSCRIPTION FACTOR PDR1"/>
    <property type="match status" value="1"/>
</dbReference>
<dbReference type="Pfam" id="PF00172">
    <property type="entry name" value="Zn_clus"/>
    <property type="match status" value="1"/>
</dbReference>
<keyword evidence="5" id="KW-0539">Nucleus</keyword>
<dbReference type="STRING" id="303698.A0A1V6T378"/>
<accession>A0A1V6T378</accession>
<dbReference type="SUPFAM" id="SSF57701">
    <property type="entry name" value="Zn2/Cys6 DNA-binding domain"/>
    <property type="match status" value="1"/>
</dbReference>
<dbReference type="InterPro" id="IPR050987">
    <property type="entry name" value="AtrR-like"/>
</dbReference>
<evidence type="ECO:0000313" key="8">
    <source>
        <dbReference type="EMBL" id="OQE20601.1"/>
    </source>
</evidence>
<evidence type="ECO:0000259" key="7">
    <source>
        <dbReference type="PROSITE" id="PS50048"/>
    </source>
</evidence>
<dbReference type="PROSITE" id="PS50048">
    <property type="entry name" value="ZN2_CY6_FUNGAL_2"/>
    <property type="match status" value="1"/>
</dbReference>
<dbReference type="GO" id="GO:0000981">
    <property type="term" value="F:DNA-binding transcription factor activity, RNA polymerase II-specific"/>
    <property type="evidence" value="ECO:0007669"/>
    <property type="project" value="InterPro"/>
</dbReference>
<dbReference type="EMBL" id="MLKD01000013">
    <property type="protein sequence ID" value="OQE20601.1"/>
    <property type="molecule type" value="Genomic_DNA"/>
</dbReference>
<evidence type="ECO:0000313" key="9">
    <source>
        <dbReference type="Proteomes" id="UP000191285"/>
    </source>
</evidence>
<dbReference type="GO" id="GO:0006351">
    <property type="term" value="P:DNA-templated transcription"/>
    <property type="evidence" value="ECO:0007669"/>
    <property type="project" value="InterPro"/>
</dbReference>
<reference evidence="9" key="1">
    <citation type="journal article" date="2017" name="Nat. Microbiol.">
        <title>Global analysis of biosynthetic gene clusters reveals vast potential of secondary metabolite production in Penicillium species.</title>
        <authorList>
            <person name="Nielsen J.C."/>
            <person name="Grijseels S."/>
            <person name="Prigent S."/>
            <person name="Ji B."/>
            <person name="Dainat J."/>
            <person name="Nielsen K.F."/>
            <person name="Frisvad J.C."/>
            <person name="Workman M."/>
            <person name="Nielsen J."/>
        </authorList>
    </citation>
    <scope>NUCLEOTIDE SEQUENCE [LARGE SCALE GENOMIC DNA]</scope>
    <source>
        <strain evidence="9">IBT 24891</strain>
    </source>
</reference>
<dbReference type="InterPro" id="IPR007219">
    <property type="entry name" value="XnlR_reg_dom"/>
</dbReference>
<name>A0A1V6T378_9EURO</name>
<dbReference type="CDD" id="cd12148">
    <property type="entry name" value="fungal_TF_MHR"/>
    <property type="match status" value="1"/>
</dbReference>
<evidence type="ECO:0000256" key="4">
    <source>
        <dbReference type="ARBA" id="ARBA00023163"/>
    </source>
</evidence>
<feature type="region of interest" description="Disordered" evidence="6">
    <location>
        <begin position="49"/>
        <end position="74"/>
    </location>
</feature>
<dbReference type="GO" id="GO:0003677">
    <property type="term" value="F:DNA binding"/>
    <property type="evidence" value="ECO:0007669"/>
    <property type="project" value="UniProtKB-KW"/>
</dbReference>
<dbReference type="Gene3D" id="4.10.240.10">
    <property type="entry name" value="Zn(2)-C6 fungal-type DNA-binding domain"/>
    <property type="match status" value="1"/>
</dbReference>
<protein>
    <recommendedName>
        <fullName evidence="7">Zn(2)-C6 fungal-type domain-containing protein</fullName>
    </recommendedName>
</protein>
<dbReference type="SMART" id="SM00906">
    <property type="entry name" value="Fungal_trans"/>
    <property type="match status" value="1"/>
</dbReference>
<dbReference type="CDD" id="cd00067">
    <property type="entry name" value="GAL4"/>
    <property type="match status" value="1"/>
</dbReference>
<dbReference type="AlphaFoldDB" id="A0A1V6T378"/>
<proteinExistence type="predicted"/>
<dbReference type="PANTHER" id="PTHR46910:SF5">
    <property type="entry name" value="ZN(II)2CYS6 TRANSCRIPTION FACTOR (EUROFUNG)"/>
    <property type="match status" value="1"/>
</dbReference>
<dbReference type="InterPro" id="IPR036864">
    <property type="entry name" value="Zn2-C6_fun-type_DNA-bd_sf"/>
</dbReference>
<sequence length="681" mass="76248">MNTEEPIETIEARQQRLASVPRACEGCRIRKIRCDRTIPCAHCRASGISCQNTSGSDKPTSRSRSDRVKQLESHVSRLEKRLRSLEGKFVGSNITPAGPGQGASPGSQRGDISIEIDISPESGEKELFEGETSFARQSSQVNEIVQRTVRSDTSGNGSKLDESVEHLQKLLQDNSSSANHSFKCSTVKPAPAVKPLPPALVISILRRFKDRRPIFLSSYAVSDLSLVERLCRDVYFPMGQITVGKVTSMHGILLFLIKEYIAMKDTLCQEYDLTDSLSQCERNFISTLETYDVLAVPSFENILALVMGVLKAQEEAKPFLYCTLISSAATHCQTMGYHREATYRKMKADEASNARRLFWTTYVFDNNVSFLIGRASRIRDFEIDTEHPTASKDPSLRPWDESFILGIKLASIQGQIYTSLYSAAGLRKSVSERSEEIVRLSAALESWRVDLKQINFNGVNNQQVFDLSRGNWDMMFYSTQTALFRATPDPTGSAEINSQCFRAARLSLESHLQCLPKYQESELLSDVEYVNFILLFSSFTPFIVTFLHAVVTKSHEDIALLEKVVSTLRNVQGASKSTSNLFKICDAYVRLAKNVVQRQLQVEASETPRIDLEMHHDNIRWTNDTGQSLFDPDILQSTLGQDAGFDGVHSSSALNILDDWISGQPLPIDFFDMDLETDSLS</sequence>
<dbReference type="InterPro" id="IPR001138">
    <property type="entry name" value="Zn2Cys6_DnaBD"/>
</dbReference>
<gene>
    <name evidence="8" type="ORF">PENSTE_c013G09398</name>
</gene>
<keyword evidence="9" id="KW-1185">Reference proteome</keyword>
<feature type="domain" description="Zn(2)-C6 fungal-type" evidence="7">
    <location>
        <begin position="23"/>
        <end position="52"/>
    </location>
</feature>
<evidence type="ECO:0000256" key="1">
    <source>
        <dbReference type="ARBA" id="ARBA00022723"/>
    </source>
</evidence>
<organism evidence="8 9">
    <name type="scientific">Penicillium steckii</name>
    <dbReference type="NCBI Taxonomy" id="303698"/>
    <lineage>
        <taxon>Eukaryota</taxon>
        <taxon>Fungi</taxon>
        <taxon>Dikarya</taxon>
        <taxon>Ascomycota</taxon>
        <taxon>Pezizomycotina</taxon>
        <taxon>Eurotiomycetes</taxon>
        <taxon>Eurotiomycetidae</taxon>
        <taxon>Eurotiales</taxon>
        <taxon>Aspergillaceae</taxon>
        <taxon>Penicillium</taxon>
    </lineage>
</organism>
<evidence type="ECO:0000256" key="3">
    <source>
        <dbReference type="ARBA" id="ARBA00023125"/>
    </source>
</evidence>
<evidence type="ECO:0000256" key="2">
    <source>
        <dbReference type="ARBA" id="ARBA00023015"/>
    </source>
</evidence>
<keyword evidence="1" id="KW-0479">Metal-binding</keyword>
<feature type="region of interest" description="Disordered" evidence="6">
    <location>
        <begin position="90"/>
        <end position="111"/>
    </location>
</feature>
<dbReference type="PROSITE" id="PS00463">
    <property type="entry name" value="ZN2_CY6_FUNGAL_1"/>
    <property type="match status" value="1"/>
</dbReference>
<keyword evidence="4" id="KW-0804">Transcription</keyword>
<evidence type="ECO:0000256" key="6">
    <source>
        <dbReference type="SAM" id="MobiDB-lite"/>
    </source>
</evidence>
<dbReference type="Pfam" id="PF04082">
    <property type="entry name" value="Fungal_trans"/>
    <property type="match status" value="1"/>
</dbReference>
<keyword evidence="2" id="KW-0805">Transcription regulation</keyword>
<dbReference type="GO" id="GO:0008270">
    <property type="term" value="F:zinc ion binding"/>
    <property type="evidence" value="ECO:0007669"/>
    <property type="project" value="InterPro"/>
</dbReference>
<dbReference type="SMART" id="SM00066">
    <property type="entry name" value="GAL4"/>
    <property type="match status" value="1"/>
</dbReference>
<dbReference type="Proteomes" id="UP000191285">
    <property type="component" value="Unassembled WGS sequence"/>
</dbReference>
<evidence type="ECO:0000256" key="5">
    <source>
        <dbReference type="ARBA" id="ARBA00023242"/>
    </source>
</evidence>
<feature type="compositionally biased region" description="Basic and acidic residues" evidence="6">
    <location>
        <begin position="59"/>
        <end position="74"/>
    </location>
</feature>
<feature type="compositionally biased region" description="Low complexity" evidence="6">
    <location>
        <begin position="96"/>
        <end position="111"/>
    </location>
</feature>
<dbReference type="OrthoDB" id="103819at2759"/>
<comment type="caution">
    <text evidence="8">The sequence shown here is derived from an EMBL/GenBank/DDBJ whole genome shotgun (WGS) entry which is preliminary data.</text>
</comment>
<feature type="compositionally biased region" description="Polar residues" evidence="6">
    <location>
        <begin position="49"/>
        <end position="58"/>
    </location>
</feature>
<keyword evidence="3" id="KW-0238">DNA-binding</keyword>